<dbReference type="RefSeq" id="XP_016609289.1">
    <property type="nucleotide sequence ID" value="XM_016751349.1"/>
</dbReference>
<dbReference type="GO" id="GO:0016887">
    <property type="term" value="F:ATP hydrolysis activity"/>
    <property type="evidence" value="ECO:0007669"/>
    <property type="project" value="InterPro"/>
</dbReference>
<dbReference type="VEuPathDB" id="FungiDB:SPPG_03064"/>
<keyword evidence="4" id="KW-0677">Repeat</keyword>
<organism evidence="11 12">
    <name type="scientific">Spizellomyces punctatus (strain DAOM BR117)</name>
    <dbReference type="NCBI Taxonomy" id="645134"/>
    <lineage>
        <taxon>Eukaryota</taxon>
        <taxon>Fungi</taxon>
        <taxon>Fungi incertae sedis</taxon>
        <taxon>Chytridiomycota</taxon>
        <taxon>Chytridiomycota incertae sedis</taxon>
        <taxon>Chytridiomycetes</taxon>
        <taxon>Spizellomycetales</taxon>
        <taxon>Spizellomycetaceae</taxon>
        <taxon>Spizellomyces</taxon>
    </lineage>
</organism>
<reference evidence="11 12" key="1">
    <citation type="submission" date="2009-08" db="EMBL/GenBank/DDBJ databases">
        <title>The Genome Sequence of Spizellomyces punctatus strain DAOM BR117.</title>
        <authorList>
            <consortium name="The Broad Institute Genome Sequencing Platform"/>
            <person name="Russ C."/>
            <person name="Cuomo C."/>
            <person name="Shea T."/>
            <person name="Young S.K."/>
            <person name="Zeng Q."/>
            <person name="Koehrsen M."/>
            <person name="Haas B."/>
            <person name="Borodovsky M."/>
            <person name="Guigo R."/>
            <person name="Alvarado L."/>
            <person name="Berlin A."/>
            <person name="Bochicchio J."/>
            <person name="Borenstein D."/>
            <person name="Chapman S."/>
            <person name="Chen Z."/>
            <person name="Engels R."/>
            <person name="Freedman E."/>
            <person name="Gellesch M."/>
            <person name="Goldberg J."/>
            <person name="Griggs A."/>
            <person name="Gujja S."/>
            <person name="Heiman D."/>
            <person name="Hepburn T."/>
            <person name="Howarth C."/>
            <person name="Jen D."/>
            <person name="Larson L."/>
            <person name="Lewis B."/>
            <person name="Mehta T."/>
            <person name="Park D."/>
            <person name="Pearson M."/>
            <person name="Roberts A."/>
            <person name="Saif S."/>
            <person name="Shenoy N."/>
            <person name="Sisk P."/>
            <person name="Stolte C."/>
            <person name="Sykes S."/>
            <person name="Thomson T."/>
            <person name="Walk T."/>
            <person name="White J."/>
            <person name="Yandava C."/>
            <person name="Burger G."/>
            <person name="Gray M.W."/>
            <person name="Holland P.W.H."/>
            <person name="King N."/>
            <person name="Lang F.B.F."/>
            <person name="Roger A.J."/>
            <person name="Ruiz-Trillo I."/>
            <person name="Lander E."/>
            <person name="Nusbaum C."/>
        </authorList>
    </citation>
    <scope>NUCLEOTIDE SEQUENCE [LARGE SCALE GENOMIC DNA]</scope>
    <source>
        <strain evidence="11 12">DAOM BR117</strain>
    </source>
</reference>
<dbReference type="GO" id="GO:0042626">
    <property type="term" value="F:ATPase-coupled transmembrane transporter activity"/>
    <property type="evidence" value="ECO:0007669"/>
    <property type="project" value="TreeGrafter"/>
</dbReference>
<dbReference type="PROSITE" id="PS50893">
    <property type="entry name" value="ABC_TRANSPORTER_2"/>
    <property type="match status" value="1"/>
</dbReference>
<dbReference type="InterPro" id="IPR036640">
    <property type="entry name" value="ABC1_TM_sf"/>
</dbReference>
<evidence type="ECO:0000313" key="11">
    <source>
        <dbReference type="EMBL" id="KND01250.1"/>
    </source>
</evidence>
<dbReference type="Pfam" id="PF00005">
    <property type="entry name" value="ABC_tran"/>
    <property type="match status" value="1"/>
</dbReference>
<dbReference type="InterPro" id="IPR003593">
    <property type="entry name" value="AAA+_ATPase"/>
</dbReference>
<name>A0A0L0HK38_SPIPD</name>
<dbReference type="GO" id="GO:0000329">
    <property type="term" value="C:fungal-type vacuole membrane"/>
    <property type="evidence" value="ECO:0007669"/>
    <property type="project" value="UniProtKB-ARBA"/>
</dbReference>
<keyword evidence="7 9" id="KW-1133">Transmembrane helix</keyword>
<dbReference type="eggNOG" id="KOG0054">
    <property type="taxonomic scope" value="Eukaryota"/>
</dbReference>
<dbReference type="SUPFAM" id="SSF52540">
    <property type="entry name" value="P-loop containing nucleoside triphosphate hydrolases"/>
    <property type="match status" value="1"/>
</dbReference>
<dbReference type="CDD" id="cd03244">
    <property type="entry name" value="ABCC_MRP_domain2"/>
    <property type="match status" value="1"/>
</dbReference>
<dbReference type="Gene3D" id="3.40.50.300">
    <property type="entry name" value="P-loop containing nucleotide triphosphate hydrolases"/>
    <property type="match status" value="1"/>
</dbReference>
<dbReference type="PANTHER" id="PTHR24223:SF443">
    <property type="entry name" value="MULTIDRUG-RESISTANCE LIKE PROTEIN 1, ISOFORM I"/>
    <property type="match status" value="1"/>
</dbReference>
<dbReference type="Gene3D" id="1.20.1560.10">
    <property type="entry name" value="ABC transporter type 1, transmembrane domain"/>
    <property type="match status" value="1"/>
</dbReference>
<evidence type="ECO:0000256" key="5">
    <source>
        <dbReference type="ARBA" id="ARBA00022741"/>
    </source>
</evidence>
<evidence type="ECO:0000256" key="6">
    <source>
        <dbReference type="ARBA" id="ARBA00022840"/>
    </source>
</evidence>
<keyword evidence="6" id="KW-0067">ATP-binding</keyword>
<keyword evidence="2" id="KW-0813">Transport</keyword>
<dbReference type="InterPro" id="IPR050173">
    <property type="entry name" value="ABC_transporter_C-like"/>
</dbReference>
<dbReference type="InParanoid" id="A0A0L0HK38"/>
<dbReference type="InterPro" id="IPR027417">
    <property type="entry name" value="P-loop_NTPase"/>
</dbReference>
<evidence type="ECO:0000256" key="7">
    <source>
        <dbReference type="ARBA" id="ARBA00022989"/>
    </source>
</evidence>
<gene>
    <name evidence="11" type="ORF">SPPG_03064</name>
</gene>
<evidence type="ECO:0000256" key="9">
    <source>
        <dbReference type="SAM" id="Phobius"/>
    </source>
</evidence>
<evidence type="ECO:0000256" key="8">
    <source>
        <dbReference type="ARBA" id="ARBA00023136"/>
    </source>
</evidence>
<evidence type="ECO:0000256" key="3">
    <source>
        <dbReference type="ARBA" id="ARBA00022692"/>
    </source>
</evidence>
<dbReference type="AlphaFoldDB" id="A0A0L0HK38"/>
<dbReference type="EMBL" id="KQ257454">
    <property type="protein sequence ID" value="KND01250.1"/>
    <property type="molecule type" value="Genomic_DNA"/>
</dbReference>
<dbReference type="Proteomes" id="UP000053201">
    <property type="component" value="Unassembled WGS sequence"/>
</dbReference>
<keyword evidence="8 9" id="KW-0472">Membrane</keyword>
<sequence length="361" mass="39783">MDRQQAALIMFYYANRWFSLWITIVSTLVVFASAVFAVVSVERLSPSTVALAVSTILAIMQEVALMMTKLGYLQTQLVDAERLKQYLSLPLEKDVQSQRDLKEWPQNGRIEFQNVNMRYREGMDLVLKNLTFAIDGGQKVGIVGRTGAGKSSLALALLRMVEISKSDFNQADVEGTDGFIKIDDVDIASVDLATLRERLSIIPQEAFMFTGTLRENLNPFSKATDQELWSALEKVGLKSLVKEMDGGLDATVTEAGDNFSVGQKQLVCLTRAILRNSKVIILDEATASVDNDTDALIQETLKTEFGDCTVVTIAHRVNTIMSYDKIIVMDAGRVVEIGAPGDLLADSTSHFFGLVHNSGQQ</sequence>
<keyword evidence="3 9" id="KW-0812">Transmembrane</keyword>
<dbReference type="SMART" id="SM00382">
    <property type="entry name" value="AAA"/>
    <property type="match status" value="1"/>
</dbReference>
<proteinExistence type="predicted"/>
<keyword evidence="12" id="KW-1185">Reference proteome</keyword>
<evidence type="ECO:0000256" key="4">
    <source>
        <dbReference type="ARBA" id="ARBA00022737"/>
    </source>
</evidence>
<dbReference type="OrthoDB" id="6500128at2759"/>
<dbReference type="OMA" id="IRARITM"/>
<dbReference type="InterPro" id="IPR003439">
    <property type="entry name" value="ABC_transporter-like_ATP-bd"/>
</dbReference>
<dbReference type="STRING" id="645134.A0A0L0HK38"/>
<evidence type="ECO:0000313" key="12">
    <source>
        <dbReference type="Proteomes" id="UP000053201"/>
    </source>
</evidence>
<dbReference type="GO" id="GO:0005524">
    <property type="term" value="F:ATP binding"/>
    <property type="evidence" value="ECO:0007669"/>
    <property type="project" value="UniProtKB-KW"/>
</dbReference>
<keyword evidence="5" id="KW-0547">Nucleotide-binding</keyword>
<dbReference type="FunFam" id="3.40.50.300:FF:000163">
    <property type="entry name" value="Multidrug resistance-associated protein member 4"/>
    <property type="match status" value="1"/>
</dbReference>
<dbReference type="PANTHER" id="PTHR24223">
    <property type="entry name" value="ATP-BINDING CASSETTE SUB-FAMILY C"/>
    <property type="match status" value="1"/>
</dbReference>
<feature type="domain" description="ABC transporter" evidence="10">
    <location>
        <begin position="110"/>
        <end position="356"/>
    </location>
</feature>
<evidence type="ECO:0000259" key="10">
    <source>
        <dbReference type="PROSITE" id="PS50893"/>
    </source>
</evidence>
<dbReference type="SUPFAM" id="SSF90123">
    <property type="entry name" value="ABC transporter transmembrane region"/>
    <property type="match status" value="1"/>
</dbReference>
<protein>
    <recommendedName>
        <fullName evidence="10">ABC transporter domain-containing protein</fullName>
    </recommendedName>
</protein>
<comment type="subcellular location">
    <subcellularLocation>
        <location evidence="1">Vacuole membrane</location>
        <topology evidence="1">Multi-pass membrane protein</topology>
    </subcellularLocation>
</comment>
<feature type="transmembrane region" description="Helical" evidence="9">
    <location>
        <begin position="20"/>
        <end position="41"/>
    </location>
</feature>
<evidence type="ECO:0000256" key="1">
    <source>
        <dbReference type="ARBA" id="ARBA00004128"/>
    </source>
</evidence>
<accession>A0A0L0HK38</accession>
<dbReference type="GeneID" id="27686611"/>
<evidence type="ECO:0000256" key="2">
    <source>
        <dbReference type="ARBA" id="ARBA00022448"/>
    </source>
</evidence>